<organism evidence="3 4">
    <name type="scientific">Sediminibacterium goheungense</name>
    <dbReference type="NCBI Taxonomy" id="1086393"/>
    <lineage>
        <taxon>Bacteria</taxon>
        <taxon>Pseudomonadati</taxon>
        <taxon>Bacteroidota</taxon>
        <taxon>Chitinophagia</taxon>
        <taxon>Chitinophagales</taxon>
        <taxon>Chitinophagaceae</taxon>
        <taxon>Sediminibacterium</taxon>
    </lineage>
</organism>
<dbReference type="GO" id="GO:0005975">
    <property type="term" value="P:carbohydrate metabolic process"/>
    <property type="evidence" value="ECO:0007669"/>
    <property type="project" value="InterPro"/>
</dbReference>
<dbReference type="SUPFAM" id="SSF49899">
    <property type="entry name" value="Concanavalin A-like lectins/glucanases"/>
    <property type="match status" value="1"/>
</dbReference>
<evidence type="ECO:0000313" key="4">
    <source>
        <dbReference type="Proteomes" id="UP000295741"/>
    </source>
</evidence>
<dbReference type="Pfam" id="PF00722">
    <property type="entry name" value="Glyco_hydro_16"/>
    <property type="match status" value="1"/>
</dbReference>
<accession>A0A4R6IZW8</accession>
<sequence length="306" mass="35309">MMVDMCELFHYKTKIQRHPLIYKFFSPGHLLGHYKYLRLPNLRFPILFRMRKTSICILLLLLASLVSGQKRKLIWSDEFSIKGLPDSTKWNYDVGGHGWGNNELQYYTAKKIKNARIENGFLIIEAHKEKMGENDYSSARLVTKGKGDWKYGRIEVRAKLPKGVGTWPAIWMLGTTPKITWPDDGEIDIMEHVGYDQGTVHASAHTKKYFHSIGTQKTGTVKVPDCSEKFHVYALEWDAETITIFVDKKPYFTFKNEHSGNDAWPFDKPFHLLLNIAVGGSWGGQKGVDETVFPQRMLVDYVRVYQ</sequence>
<dbReference type="Gene3D" id="2.60.120.200">
    <property type="match status" value="1"/>
</dbReference>
<keyword evidence="3" id="KW-0378">Hydrolase</keyword>
<dbReference type="PROSITE" id="PS51762">
    <property type="entry name" value="GH16_2"/>
    <property type="match status" value="1"/>
</dbReference>
<name>A0A4R6IZW8_9BACT</name>
<reference evidence="3 4" key="1">
    <citation type="submission" date="2019-03" db="EMBL/GenBank/DDBJ databases">
        <title>Genomic Encyclopedia of Archaeal and Bacterial Type Strains, Phase II (KMG-II): from individual species to whole genera.</title>
        <authorList>
            <person name="Goeker M."/>
        </authorList>
    </citation>
    <scope>NUCLEOTIDE SEQUENCE [LARGE SCALE GENOMIC DNA]</scope>
    <source>
        <strain evidence="3 4">DSM 28323</strain>
    </source>
</reference>
<dbReference type="InterPro" id="IPR050546">
    <property type="entry name" value="Glycosyl_Hydrlase_16"/>
</dbReference>
<dbReference type="PANTHER" id="PTHR10963:SF55">
    <property type="entry name" value="GLYCOSIDE HYDROLASE FAMILY 16 PROTEIN"/>
    <property type="match status" value="1"/>
</dbReference>
<feature type="domain" description="GH16" evidence="2">
    <location>
        <begin position="77"/>
        <end position="306"/>
    </location>
</feature>
<comment type="caution">
    <text evidence="3">The sequence shown here is derived from an EMBL/GenBank/DDBJ whole genome shotgun (WGS) entry which is preliminary data.</text>
</comment>
<dbReference type="CDD" id="cd08023">
    <property type="entry name" value="GH16_laminarinase_like"/>
    <property type="match status" value="1"/>
</dbReference>
<keyword evidence="4" id="KW-1185">Reference proteome</keyword>
<dbReference type="AlphaFoldDB" id="A0A4R6IZW8"/>
<dbReference type="InterPro" id="IPR013320">
    <property type="entry name" value="ConA-like_dom_sf"/>
</dbReference>
<gene>
    <name evidence="3" type="ORF">BC659_0528</name>
</gene>
<dbReference type="EMBL" id="SNWP01000010">
    <property type="protein sequence ID" value="TDO28462.1"/>
    <property type="molecule type" value="Genomic_DNA"/>
</dbReference>
<comment type="similarity">
    <text evidence="1">Belongs to the glycosyl hydrolase 16 family.</text>
</comment>
<evidence type="ECO:0000259" key="2">
    <source>
        <dbReference type="PROSITE" id="PS51762"/>
    </source>
</evidence>
<dbReference type="PANTHER" id="PTHR10963">
    <property type="entry name" value="GLYCOSYL HYDROLASE-RELATED"/>
    <property type="match status" value="1"/>
</dbReference>
<protein>
    <submittedName>
        <fullName evidence="3">Glycosyl hydrolase family 16</fullName>
    </submittedName>
</protein>
<evidence type="ECO:0000256" key="1">
    <source>
        <dbReference type="ARBA" id="ARBA00006865"/>
    </source>
</evidence>
<evidence type="ECO:0000313" key="3">
    <source>
        <dbReference type="EMBL" id="TDO28462.1"/>
    </source>
</evidence>
<dbReference type="InterPro" id="IPR000757">
    <property type="entry name" value="Beta-glucanase-like"/>
</dbReference>
<dbReference type="Proteomes" id="UP000295741">
    <property type="component" value="Unassembled WGS sequence"/>
</dbReference>
<proteinExistence type="inferred from homology"/>
<dbReference type="GO" id="GO:0004553">
    <property type="term" value="F:hydrolase activity, hydrolyzing O-glycosyl compounds"/>
    <property type="evidence" value="ECO:0007669"/>
    <property type="project" value="InterPro"/>
</dbReference>